<evidence type="ECO:0000313" key="2">
    <source>
        <dbReference type="EMBL" id="KKM78731.1"/>
    </source>
</evidence>
<dbReference type="AlphaFoldDB" id="A0A0F9KV92"/>
<organism evidence="2">
    <name type="scientific">marine sediment metagenome</name>
    <dbReference type="NCBI Taxonomy" id="412755"/>
    <lineage>
        <taxon>unclassified sequences</taxon>
        <taxon>metagenomes</taxon>
        <taxon>ecological metagenomes</taxon>
    </lineage>
</organism>
<name>A0A0F9KV92_9ZZZZ</name>
<evidence type="ECO:0000256" key="1">
    <source>
        <dbReference type="SAM" id="Phobius"/>
    </source>
</evidence>
<keyword evidence="1" id="KW-0472">Membrane</keyword>
<keyword evidence="1" id="KW-1133">Transmembrane helix</keyword>
<gene>
    <name evidence="2" type="ORF">LCGC14_1356980</name>
</gene>
<keyword evidence="1" id="KW-0812">Transmembrane</keyword>
<dbReference type="EMBL" id="LAZR01008443">
    <property type="protein sequence ID" value="KKM78731.1"/>
    <property type="molecule type" value="Genomic_DNA"/>
</dbReference>
<sequence length="255" mass="28398">MSKEKFVRDKPHVNIGTIALIVLGIISMFSLGMMIFIDIMEKRDSDGDTIPDLAEGNAGHPLFFDTSDNVLSFRTYETSTSNHEVGHNLDISHDGLSSHVNVQLGLHDDVSTAIPVLDFNIKYDSLIEFVDTDSNGFFDPVIDAVVGKTTLDNMLRLRFGFGVGGEPAYYSNYSTIDGVFKVDFYTAREHVLLGRQVGLLSPFELKSYITFTEYTQITGGTQLALNLSLNEWYDWAIIDGVETKINTTVHLPPFL</sequence>
<comment type="caution">
    <text evidence="2">The sequence shown here is derived from an EMBL/GenBank/DDBJ whole genome shotgun (WGS) entry which is preliminary data.</text>
</comment>
<protein>
    <submittedName>
        <fullName evidence="2">Uncharacterized protein</fullName>
    </submittedName>
</protein>
<reference evidence="2" key="1">
    <citation type="journal article" date="2015" name="Nature">
        <title>Complex archaea that bridge the gap between prokaryotes and eukaryotes.</title>
        <authorList>
            <person name="Spang A."/>
            <person name="Saw J.H."/>
            <person name="Jorgensen S.L."/>
            <person name="Zaremba-Niedzwiedzka K."/>
            <person name="Martijn J."/>
            <person name="Lind A.E."/>
            <person name="van Eijk R."/>
            <person name="Schleper C."/>
            <person name="Guy L."/>
            <person name="Ettema T.J."/>
        </authorList>
    </citation>
    <scope>NUCLEOTIDE SEQUENCE</scope>
</reference>
<proteinExistence type="predicted"/>
<accession>A0A0F9KV92</accession>
<feature type="transmembrane region" description="Helical" evidence="1">
    <location>
        <begin position="12"/>
        <end position="37"/>
    </location>
</feature>